<evidence type="ECO:0000313" key="4">
    <source>
        <dbReference type="Proteomes" id="UP000735302"/>
    </source>
</evidence>
<feature type="region of interest" description="Disordered" evidence="1">
    <location>
        <begin position="42"/>
        <end position="235"/>
    </location>
</feature>
<sequence length="732" mass="81677">MPANRSNAAALLQKVNSQLRGERVPLKTKEEDELATYLSSLTQKTQQARSLNYEDQGDISVSSGADGLRGSHSSQGGRRAPSPQGLAKVSAAGSKFLKKKKPDLEEDNSDEERKELLKGNRGGIVIAGSGPDENSSKRFKKGAILDKKVKNRALRHHASVDSESEDSLRGSEPVMRPSSADISISRDGPKFLKNRKSLEEDKAEEKANGSHLVQRSSSIEKKKKSEGNKTKGEIVRTLGHVYLTSEEESLAEFIHGLSVSESSAKRPQNLVAKKQQKWRKKSPGAQQKVVRSSPSPVHQRSRSPSPFKRTPSPFGKLSRSQSQDSDMMLDSMASEIMEDRHHNHHQSGQASFSSEDHFNINLMDVASLLPSSPRQKGKKKKEKHQSKSMSEKQKTFPSFSAKGNSAVSFKARPQRDKSARKKHEGSNLKRVSSESNLFESLGIHMVDELTGPDNRNSGESDSEIKTEPLDERQKSMDVKHSESEIITEIGGGRFKSAAPFKAVVAQSVSELIGSGAHIPRRTLESETDDTEVDNVYSESFASDSESKTIEHSVSQRYQEKASNHKERRRSHSPEFDNETSHRASRQLRRKDHTLVVEEKRLNVSARDPSGGLHHWNTSNMDIHISQPLGLQYVDPAPVATHVVSADALEAITAYSPNVLALQDMMRAQLDLVKNFVDIHNRIYQSCLDGLQYDHQYTTLEDTKAYIEQHRKPRMTFKEALRLVEQEENIARH</sequence>
<dbReference type="InterPro" id="IPR040120">
    <property type="entry name" value="C19orf44-like"/>
</dbReference>
<proteinExistence type="predicted"/>
<feature type="compositionally biased region" description="Polar residues" evidence="1">
    <location>
        <begin position="289"/>
        <end position="304"/>
    </location>
</feature>
<keyword evidence="4" id="KW-1185">Reference proteome</keyword>
<comment type="caution">
    <text evidence="3">The sequence shown here is derived from an EMBL/GenBank/DDBJ whole genome shotgun (WGS) entry which is preliminary data.</text>
</comment>
<evidence type="ECO:0000259" key="2">
    <source>
        <dbReference type="Pfam" id="PF15391"/>
    </source>
</evidence>
<gene>
    <name evidence="3" type="ORF">PoB_000557400</name>
</gene>
<dbReference type="Proteomes" id="UP000735302">
    <property type="component" value="Unassembled WGS sequence"/>
</dbReference>
<accession>A0AAV3Y9X2</accession>
<evidence type="ECO:0000256" key="1">
    <source>
        <dbReference type="SAM" id="MobiDB-lite"/>
    </source>
</evidence>
<dbReference type="PANTHER" id="PTHR22409">
    <property type="entry name" value="CHROMOSOME 19 OPEN READING FRAME 44"/>
    <property type="match status" value="1"/>
</dbReference>
<dbReference type="PANTHER" id="PTHR22409:SF2">
    <property type="entry name" value="CHROMOSOME 19 OPEN READING FRAME 44"/>
    <property type="match status" value="1"/>
</dbReference>
<protein>
    <recommendedName>
        <fullName evidence="2">DUF4614 domain-containing protein</fullName>
    </recommendedName>
</protein>
<organism evidence="3 4">
    <name type="scientific">Plakobranchus ocellatus</name>
    <dbReference type="NCBI Taxonomy" id="259542"/>
    <lineage>
        <taxon>Eukaryota</taxon>
        <taxon>Metazoa</taxon>
        <taxon>Spiralia</taxon>
        <taxon>Lophotrochozoa</taxon>
        <taxon>Mollusca</taxon>
        <taxon>Gastropoda</taxon>
        <taxon>Heterobranchia</taxon>
        <taxon>Euthyneura</taxon>
        <taxon>Panpulmonata</taxon>
        <taxon>Sacoglossa</taxon>
        <taxon>Placobranchoidea</taxon>
        <taxon>Plakobranchidae</taxon>
        <taxon>Plakobranchus</taxon>
    </lineage>
</organism>
<evidence type="ECO:0000313" key="3">
    <source>
        <dbReference type="EMBL" id="GFN79068.1"/>
    </source>
</evidence>
<feature type="domain" description="DUF4614" evidence="2">
    <location>
        <begin position="536"/>
        <end position="711"/>
    </location>
</feature>
<feature type="compositionally biased region" description="Basic residues" evidence="1">
    <location>
        <begin position="375"/>
        <end position="386"/>
    </location>
</feature>
<reference evidence="3 4" key="1">
    <citation type="journal article" date="2021" name="Elife">
        <title>Chloroplast acquisition without the gene transfer in kleptoplastic sea slugs, Plakobranchus ocellatus.</title>
        <authorList>
            <person name="Maeda T."/>
            <person name="Takahashi S."/>
            <person name="Yoshida T."/>
            <person name="Shimamura S."/>
            <person name="Takaki Y."/>
            <person name="Nagai Y."/>
            <person name="Toyoda A."/>
            <person name="Suzuki Y."/>
            <person name="Arimoto A."/>
            <person name="Ishii H."/>
            <person name="Satoh N."/>
            <person name="Nishiyama T."/>
            <person name="Hasebe M."/>
            <person name="Maruyama T."/>
            <person name="Minagawa J."/>
            <person name="Obokata J."/>
            <person name="Shigenobu S."/>
        </authorList>
    </citation>
    <scope>NUCLEOTIDE SEQUENCE [LARGE SCALE GENOMIC DNA]</scope>
</reference>
<feature type="compositionally biased region" description="Low complexity" evidence="1">
    <location>
        <begin position="317"/>
        <end position="334"/>
    </location>
</feature>
<feature type="compositionally biased region" description="Polar residues" evidence="1">
    <location>
        <begin position="395"/>
        <end position="407"/>
    </location>
</feature>
<dbReference type="AlphaFoldDB" id="A0AAV3Y9X2"/>
<feature type="compositionally biased region" description="Basic and acidic residues" evidence="1">
    <location>
        <begin position="456"/>
        <end position="483"/>
    </location>
</feature>
<name>A0AAV3Y9X2_9GAST</name>
<feature type="region of interest" description="Disordered" evidence="1">
    <location>
        <begin position="258"/>
        <end position="433"/>
    </location>
</feature>
<dbReference type="Pfam" id="PF15391">
    <property type="entry name" value="DUF4614"/>
    <property type="match status" value="1"/>
</dbReference>
<feature type="region of interest" description="Disordered" evidence="1">
    <location>
        <begin position="538"/>
        <end position="590"/>
    </location>
</feature>
<feature type="region of interest" description="Disordered" evidence="1">
    <location>
        <begin position="447"/>
        <end position="483"/>
    </location>
</feature>
<dbReference type="EMBL" id="BLXT01000641">
    <property type="protein sequence ID" value="GFN79068.1"/>
    <property type="molecule type" value="Genomic_DNA"/>
</dbReference>
<feature type="compositionally biased region" description="Basic and acidic residues" evidence="1">
    <location>
        <begin position="196"/>
        <end position="208"/>
    </location>
</feature>
<feature type="compositionally biased region" description="Basic and acidic residues" evidence="1">
    <location>
        <begin position="571"/>
        <end position="581"/>
    </location>
</feature>
<dbReference type="InterPro" id="IPR027884">
    <property type="entry name" value="DUF4614"/>
</dbReference>
<feature type="compositionally biased region" description="Basic and acidic residues" evidence="1">
    <location>
        <begin position="218"/>
        <end position="234"/>
    </location>
</feature>